<organism evidence="2 3">
    <name type="scientific">Elysia marginata</name>
    <dbReference type="NCBI Taxonomy" id="1093978"/>
    <lineage>
        <taxon>Eukaryota</taxon>
        <taxon>Metazoa</taxon>
        <taxon>Spiralia</taxon>
        <taxon>Lophotrochozoa</taxon>
        <taxon>Mollusca</taxon>
        <taxon>Gastropoda</taxon>
        <taxon>Heterobranchia</taxon>
        <taxon>Euthyneura</taxon>
        <taxon>Panpulmonata</taxon>
        <taxon>Sacoglossa</taxon>
        <taxon>Placobranchoidea</taxon>
        <taxon>Plakobranchidae</taxon>
        <taxon>Elysia</taxon>
    </lineage>
</organism>
<dbReference type="Proteomes" id="UP000762676">
    <property type="component" value="Unassembled WGS sequence"/>
</dbReference>
<evidence type="ECO:0000313" key="2">
    <source>
        <dbReference type="EMBL" id="GFR86740.1"/>
    </source>
</evidence>
<feature type="compositionally biased region" description="Basic residues" evidence="1">
    <location>
        <begin position="32"/>
        <end position="45"/>
    </location>
</feature>
<comment type="caution">
    <text evidence="2">The sequence shown here is derived from an EMBL/GenBank/DDBJ whole genome shotgun (WGS) entry which is preliminary data.</text>
</comment>
<name>A0AAV4GNQ9_9GAST</name>
<gene>
    <name evidence="2" type="ORF">ElyMa_004206100</name>
</gene>
<dbReference type="EMBL" id="BMAT01008510">
    <property type="protein sequence ID" value="GFR86740.1"/>
    <property type="molecule type" value="Genomic_DNA"/>
</dbReference>
<evidence type="ECO:0000256" key="1">
    <source>
        <dbReference type="SAM" id="MobiDB-lite"/>
    </source>
</evidence>
<feature type="compositionally biased region" description="Basic and acidic residues" evidence="1">
    <location>
        <begin position="53"/>
        <end position="69"/>
    </location>
</feature>
<keyword evidence="3" id="KW-1185">Reference proteome</keyword>
<accession>A0AAV4GNQ9</accession>
<proteinExistence type="predicted"/>
<sequence>MATVFSDYSIDELPQPFRQANKDELSANPRQLWRHRMTRPRRRPTHLQNVPQAHRDDFDGHFRNAENKGRRWPNTGTK</sequence>
<dbReference type="AlphaFoldDB" id="A0AAV4GNQ9"/>
<feature type="region of interest" description="Disordered" evidence="1">
    <location>
        <begin position="1"/>
        <end position="78"/>
    </location>
</feature>
<reference evidence="2 3" key="1">
    <citation type="journal article" date="2021" name="Elife">
        <title>Chloroplast acquisition without the gene transfer in kleptoplastic sea slugs, Plakobranchus ocellatus.</title>
        <authorList>
            <person name="Maeda T."/>
            <person name="Takahashi S."/>
            <person name="Yoshida T."/>
            <person name="Shimamura S."/>
            <person name="Takaki Y."/>
            <person name="Nagai Y."/>
            <person name="Toyoda A."/>
            <person name="Suzuki Y."/>
            <person name="Arimoto A."/>
            <person name="Ishii H."/>
            <person name="Satoh N."/>
            <person name="Nishiyama T."/>
            <person name="Hasebe M."/>
            <person name="Maruyama T."/>
            <person name="Minagawa J."/>
            <person name="Obokata J."/>
            <person name="Shigenobu S."/>
        </authorList>
    </citation>
    <scope>NUCLEOTIDE SEQUENCE [LARGE SCALE GENOMIC DNA]</scope>
</reference>
<protein>
    <submittedName>
        <fullName evidence="2">Uncharacterized protein</fullName>
    </submittedName>
</protein>
<evidence type="ECO:0000313" key="3">
    <source>
        <dbReference type="Proteomes" id="UP000762676"/>
    </source>
</evidence>